<dbReference type="FunFam" id="3.80.10.10:FF:000746">
    <property type="entry name" value="Plant intracellular Ras-group-related LRR protein 2"/>
    <property type="match status" value="1"/>
</dbReference>
<dbReference type="Pfam" id="PF00560">
    <property type="entry name" value="LRR_1"/>
    <property type="match status" value="1"/>
</dbReference>
<keyword evidence="3" id="KW-0175">Coiled coil</keyword>
<keyword evidence="1" id="KW-0433">Leucine-rich repeat</keyword>
<evidence type="ECO:0000256" key="4">
    <source>
        <dbReference type="ARBA" id="ARBA00023786"/>
    </source>
</evidence>
<keyword evidence="2" id="KW-0677">Repeat</keyword>
<evidence type="ECO:0000256" key="2">
    <source>
        <dbReference type="ARBA" id="ARBA00022737"/>
    </source>
</evidence>
<dbReference type="SMART" id="SM00365">
    <property type="entry name" value="LRR_SD22"/>
    <property type="match status" value="5"/>
</dbReference>
<dbReference type="InterPro" id="IPR001611">
    <property type="entry name" value="Leu-rich_rpt"/>
</dbReference>
<dbReference type="GO" id="GO:0055046">
    <property type="term" value="P:microgametogenesis"/>
    <property type="evidence" value="ECO:0007669"/>
    <property type="project" value="UniProtKB-ARBA"/>
</dbReference>
<dbReference type="FunFam" id="3.80.10.10:FF:000610">
    <property type="entry name" value="Plant intracellular Ras-group-related LRR protein 9"/>
    <property type="match status" value="1"/>
</dbReference>
<dbReference type="EMBL" id="CP136892">
    <property type="protein sequence ID" value="WOL01430.1"/>
    <property type="molecule type" value="Genomic_DNA"/>
</dbReference>
<dbReference type="InterPro" id="IPR032675">
    <property type="entry name" value="LRR_dom_sf"/>
</dbReference>
<keyword evidence="8" id="KW-1185">Reference proteome</keyword>
<protein>
    <submittedName>
        <fullName evidence="7">Uncharacterized protein</fullName>
    </submittedName>
</protein>
<evidence type="ECO:0000256" key="3">
    <source>
        <dbReference type="ARBA" id="ARBA00023054"/>
    </source>
</evidence>
<organism evidence="7 8">
    <name type="scientific">Canna indica</name>
    <name type="common">Indian-shot</name>
    <dbReference type="NCBI Taxonomy" id="4628"/>
    <lineage>
        <taxon>Eukaryota</taxon>
        <taxon>Viridiplantae</taxon>
        <taxon>Streptophyta</taxon>
        <taxon>Embryophyta</taxon>
        <taxon>Tracheophyta</taxon>
        <taxon>Spermatophyta</taxon>
        <taxon>Magnoliopsida</taxon>
        <taxon>Liliopsida</taxon>
        <taxon>Zingiberales</taxon>
        <taxon>Cannaceae</taxon>
        <taxon>Canna</taxon>
    </lineage>
</organism>
<reference evidence="7 8" key="1">
    <citation type="submission" date="2023-10" db="EMBL/GenBank/DDBJ databases">
        <title>Chromosome-scale genome assembly provides insights into flower coloration mechanisms of Canna indica.</title>
        <authorList>
            <person name="Li C."/>
        </authorList>
    </citation>
    <scope>NUCLEOTIDE SEQUENCE [LARGE SCALE GENOMIC DNA]</scope>
    <source>
        <tissue evidence="7">Flower</tissue>
    </source>
</reference>
<dbReference type="SMART" id="SM00369">
    <property type="entry name" value="LRR_TYP"/>
    <property type="match status" value="6"/>
</dbReference>
<dbReference type="PANTHER" id="PTHR48051:SF54">
    <property type="entry name" value="LEUCINE-RICH REPEAT-CONTAINING PROTEIN"/>
    <property type="match status" value="1"/>
</dbReference>
<dbReference type="InterPro" id="IPR003591">
    <property type="entry name" value="Leu-rich_rpt_typical-subtyp"/>
</dbReference>
<dbReference type="Gene3D" id="3.80.10.10">
    <property type="entry name" value="Ribonuclease Inhibitor"/>
    <property type="match status" value="1"/>
</dbReference>
<dbReference type="PRINTS" id="PR00019">
    <property type="entry name" value="LEURICHRPT"/>
</dbReference>
<dbReference type="PANTHER" id="PTHR48051">
    <property type="match status" value="1"/>
</dbReference>
<dbReference type="SUPFAM" id="SSF52058">
    <property type="entry name" value="L domain-like"/>
    <property type="match status" value="1"/>
</dbReference>
<evidence type="ECO:0000256" key="6">
    <source>
        <dbReference type="SAM" id="MobiDB-lite"/>
    </source>
</evidence>
<feature type="compositionally biased region" description="Basic and acidic residues" evidence="6">
    <location>
        <begin position="27"/>
        <end position="45"/>
    </location>
</feature>
<evidence type="ECO:0000256" key="1">
    <source>
        <dbReference type="ARBA" id="ARBA00022614"/>
    </source>
</evidence>
<gene>
    <name evidence="7" type="ORF">Cni_G10146</name>
</gene>
<dbReference type="GO" id="GO:0005737">
    <property type="term" value="C:cytoplasm"/>
    <property type="evidence" value="ECO:0007669"/>
    <property type="project" value="TreeGrafter"/>
</dbReference>
<comment type="similarity">
    <text evidence="4">Belongs to the SHOC2 family.</text>
</comment>
<accession>A0AAQ3K5M2</accession>
<dbReference type="Proteomes" id="UP001327560">
    <property type="component" value="Chromosome 3"/>
</dbReference>
<evidence type="ECO:0000256" key="5">
    <source>
        <dbReference type="ARBA" id="ARBA00037519"/>
    </source>
</evidence>
<dbReference type="Pfam" id="PF13855">
    <property type="entry name" value="LRR_8"/>
    <property type="match status" value="2"/>
</dbReference>
<sequence>MDPNLKSFPLLSYVLARLPTIASSKAPKSDIEHPAPLDRRRPHNDGDVELLERLPRLQHPELFASMASVVSDVAQTRPVILLLGDRPDHEAVDAARARISEVDADLSRRLEEIVLAPRPEAVDRHRWRAEQSEREKKCRAKAEEEKAALRGVIQLDEMHKAYERLLRDAEDRLAKMYAGSADGSKEDSAVGQEKREVVNEEVIGILQGGVGKCLERVNFSNRQLRYLPEAFWKLRGLLHLDLSNNRLESIPDAIAGLEYLQKLYLSSNTLVLLPDSIGLLLNLKILDVSGNKLKSLPDSISKCRSLIELNASYNELTYLPTNIGELQNLQKLCIQLNKIRSFPTSICEMRALLQLDAHFNELRGLPYALGRLTNLEILDLSSNFSDLQELPPTFGDLINLKELDLSNNQIHALPDTFGRVDKLTKLNLDQNPLVVPPMDVVHQGVEAVKEYMAKRLHDIFLEEEKSMAEEVSPTHVGWLTRSTSWLNNWASGVSGSVSGYLGSGEKPYKDAHLDEQL</sequence>
<proteinExistence type="inferred from homology"/>
<dbReference type="InterPro" id="IPR050216">
    <property type="entry name" value="LRR_domain-containing"/>
</dbReference>
<comment type="function">
    <text evidence="5">Leucine-rich repeat protein that likely mediates protein interactions, possibly in the context of signal transduction.</text>
</comment>
<feature type="region of interest" description="Disordered" evidence="6">
    <location>
        <begin position="25"/>
        <end position="45"/>
    </location>
</feature>
<dbReference type="SMART" id="SM00364">
    <property type="entry name" value="LRR_BAC"/>
    <property type="match status" value="7"/>
</dbReference>
<name>A0AAQ3K5M2_9LILI</name>
<dbReference type="PROSITE" id="PS51450">
    <property type="entry name" value="LRR"/>
    <property type="match status" value="3"/>
</dbReference>
<dbReference type="AlphaFoldDB" id="A0AAQ3K5M2"/>
<evidence type="ECO:0000313" key="8">
    <source>
        <dbReference type="Proteomes" id="UP001327560"/>
    </source>
</evidence>
<evidence type="ECO:0000313" key="7">
    <source>
        <dbReference type="EMBL" id="WOL01430.1"/>
    </source>
</evidence>